<dbReference type="Gene3D" id="3.30.200.20">
    <property type="entry name" value="Phosphorylase Kinase, domain 1"/>
    <property type="match status" value="1"/>
</dbReference>
<evidence type="ECO:0000256" key="3">
    <source>
        <dbReference type="ARBA" id="ARBA00022741"/>
    </source>
</evidence>
<dbReference type="EMBL" id="BMHK01000011">
    <property type="protein sequence ID" value="GGC01719.1"/>
    <property type="molecule type" value="Genomic_DNA"/>
</dbReference>
<evidence type="ECO:0000256" key="5">
    <source>
        <dbReference type="ARBA" id="ARBA00022840"/>
    </source>
</evidence>
<reference evidence="7" key="1">
    <citation type="journal article" date="2014" name="Int. J. Syst. Evol. Microbiol.">
        <title>Complete genome sequence of Corynebacterium casei LMG S-19264T (=DSM 44701T), isolated from a smear-ripened cheese.</title>
        <authorList>
            <consortium name="US DOE Joint Genome Institute (JGI-PGF)"/>
            <person name="Walter F."/>
            <person name="Albersmeier A."/>
            <person name="Kalinowski J."/>
            <person name="Ruckert C."/>
        </authorList>
    </citation>
    <scope>NUCLEOTIDE SEQUENCE</scope>
    <source>
        <strain evidence="7">CGMCC 1.15095</strain>
    </source>
</reference>
<evidence type="ECO:0000256" key="1">
    <source>
        <dbReference type="ARBA" id="ARBA00010165"/>
    </source>
</evidence>
<gene>
    <name evidence="7" type="ORF">GCM10011494_20330</name>
</gene>
<name>A0A916TV05_9SPHN</name>
<organism evidence="7 8">
    <name type="scientific">Novosphingobium endophyticum</name>
    <dbReference type="NCBI Taxonomy" id="1955250"/>
    <lineage>
        <taxon>Bacteria</taxon>
        <taxon>Pseudomonadati</taxon>
        <taxon>Pseudomonadota</taxon>
        <taxon>Alphaproteobacteria</taxon>
        <taxon>Sphingomonadales</taxon>
        <taxon>Sphingomonadaceae</taxon>
        <taxon>Novosphingobium</taxon>
    </lineage>
</organism>
<keyword evidence="4" id="KW-0418">Kinase</keyword>
<evidence type="ECO:0000256" key="2">
    <source>
        <dbReference type="ARBA" id="ARBA00022679"/>
    </source>
</evidence>
<keyword evidence="8" id="KW-1185">Reference proteome</keyword>
<dbReference type="RefSeq" id="WP_229736304.1">
    <property type="nucleotide sequence ID" value="NZ_BMHK01000011.1"/>
</dbReference>
<proteinExistence type="inferred from homology"/>
<protein>
    <submittedName>
        <fullName evidence="7">Aminoglycoside phosphotransferase</fullName>
    </submittedName>
</protein>
<dbReference type="GO" id="GO:0005524">
    <property type="term" value="F:ATP binding"/>
    <property type="evidence" value="ECO:0007669"/>
    <property type="project" value="UniProtKB-KW"/>
</dbReference>
<reference evidence="7" key="2">
    <citation type="submission" date="2020-09" db="EMBL/GenBank/DDBJ databases">
        <authorList>
            <person name="Sun Q."/>
            <person name="Zhou Y."/>
        </authorList>
    </citation>
    <scope>NUCLEOTIDE SEQUENCE</scope>
    <source>
        <strain evidence="7">CGMCC 1.15095</strain>
    </source>
</reference>
<dbReference type="Gene3D" id="3.90.1200.10">
    <property type="match status" value="1"/>
</dbReference>
<evidence type="ECO:0000313" key="7">
    <source>
        <dbReference type="EMBL" id="GGC01719.1"/>
    </source>
</evidence>
<dbReference type="SUPFAM" id="SSF56112">
    <property type="entry name" value="Protein kinase-like (PK-like)"/>
    <property type="match status" value="1"/>
</dbReference>
<evidence type="ECO:0000256" key="4">
    <source>
        <dbReference type="ARBA" id="ARBA00022777"/>
    </source>
</evidence>
<evidence type="ECO:0000259" key="6">
    <source>
        <dbReference type="Pfam" id="PF01636"/>
    </source>
</evidence>
<feature type="domain" description="Aminoglycoside phosphotransferase" evidence="6">
    <location>
        <begin position="37"/>
        <end position="253"/>
    </location>
</feature>
<comment type="similarity">
    <text evidence="1">Belongs to the methylthioribose kinase family.</text>
</comment>
<dbReference type="Proteomes" id="UP000608154">
    <property type="component" value="Unassembled WGS sequence"/>
</dbReference>
<keyword evidence="2" id="KW-0808">Transferase</keyword>
<dbReference type="Pfam" id="PF01636">
    <property type="entry name" value="APH"/>
    <property type="match status" value="1"/>
</dbReference>
<dbReference type="InterPro" id="IPR011009">
    <property type="entry name" value="Kinase-like_dom_sf"/>
</dbReference>
<accession>A0A916TV05</accession>
<dbReference type="PANTHER" id="PTHR34273">
    <property type="entry name" value="METHYLTHIORIBOSE KINASE"/>
    <property type="match status" value="1"/>
</dbReference>
<evidence type="ECO:0000313" key="8">
    <source>
        <dbReference type="Proteomes" id="UP000608154"/>
    </source>
</evidence>
<keyword evidence="3" id="KW-0547">Nucleotide-binding</keyword>
<dbReference type="PANTHER" id="PTHR34273:SF2">
    <property type="entry name" value="METHYLTHIORIBOSE KINASE"/>
    <property type="match status" value="1"/>
</dbReference>
<keyword evidence="5" id="KW-0067">ATP-binding</keyword>
<dbReference type="InterPro" id="IPR002575">
    <property type="entry name" value="Aminoglycoside_PTrfase"/>
</dbReference>
<dbReference type="GO" id="GO:0016301">
    <property type="term" value="F:kinase activity"/>
    <property type="evidence" value="ECO:0007669"/>
    <property type="project" value="UniProtKB-KW"/>
</dbReference>
<dbReference type="AlphaFoldDB" id="A0A916TV05"/>
<comment type="caution">
    <text evidence="7">The sequence shown here is derived from an EMBL/GenBank/DDBJ whole genome shotgun (WGS) entry which is preliminary data.</text>
</comment>
<sequence>MGGHFRPCPAVTAPAPELDDFLYEHDLASDGEDCRWAALTGGVSSEIWRVTTPRGEICVKRALAKLRVASNWEAPVDRNAVEWNYLKFASGIEGVRVPRLLAHDEPRGLFAMEFLPPEDHPVWKAQMFAGHVDQDFARDVGRMIAAIHSAGAHDAQVPERFATETNFEALRIDPYLLTTARAHPDLAPIIADTAHRTLATKCALVHGDVSPKNILCCPDGPVLIDAETAWFGDPAFDLAFCLNHLAIKARVLPGREALVGAFAALSQAYLENVDWEHPADLEARAAPLLAALALARVDGKSPLEYLSEDDRLSLRKAARECVGARVDRLSDALSLLIA</sequence>